<evidence type="ECO:0000313" key="2">
    <source>
        <dbReference type="Proteomes" id="UP000053825"/>
    </source>
</evidence>
<keyword evidence="2" id="KW-1185">Reference proteome</keyword>
<protein>
    <submittedName>
        <fullName evidence="1">Uncharacterized protein</fullName>
    </submittedName>
</protein>
<accession>A0A0L7R8M2</accession>
<name>A0A0L7R8M2_9HYME</name>
<dbReference type="Proteomes" id="UP000053825">
    <property type="component" value="Unassembled WGS sequence"/>
</dbReference>
<dbReference type="AlphaFoldDB" id="A0A0L7R8M2"/>
<gene>
    <name evidence="1" type="ORF">WH47_11835</name>
</gene>
<sequence>MYGSRQLRATDASAGRTRTTVISLLPRGIIVPVAILQKMIYDHRYCVSRNGARESSS</sequence>
<organism evidence="1 2">
    <name type="scientific">Habropoda laboriosa</name>
    <dbReference type="NCBI Taxonomy" id="597456"/>
    <lineage>
        <taxon>Eukaryota</taxon>
        <taxon>Metazoa</taxon>
        <taxon>Ecdysozoa</taxon>
        <taxon>Arthropoda</taxon>
        <taxon>Hexapoda</taxon>
        <taxon>Insecta</taxon>
        <taxon>Pterygota</taxon>
        <taxon>Neoptera</taxon>
        <taxon>Endopterygota</taxon>
        <taxon>Hymenoptera</taxon>
        <taxon>Apocrita</taxon>
        <taxon>Aculeata</taxon>
        <taxon>Apoidea</taxon>
        <taxon>Anthophila</taxon>
        <taxon>Apidae</taxon>
        <taxon>Habropoda</taxon>
    </lineage>
</organism>
<evidence type="ECO:0000313" key="1">
    <source>
        <dbReference type="EMBL" id="KOC67178.1"/>
    </source>
</evidence>
<dbReference type="EMBL" id="KQ414632">
    <property type="protein sequence ID" value="KOC67178.1"/>
    <property type="molecule type" value="Genomic_DNA"/>
</dbReference>
<reference evidence="1 2" key="1">
    <citation type="submission" date="2015-07" db="EMBL/GenBank/DDBJ databases">
        <title>The genome of Habropoda laboriosa.</title>
        <authorList>
            <person name="Pan H."/>
            <person name="Kapheim K."/>
        </authorList>
    </citation>
    <scope>NUCLEOTIDE SEQUENCE [LARGE SCALE GENOMIC DNA]</scope>
    <source>
        <strain evidence="1">0110345459</strain>
    </source>
</reference>
<proteinExistence type="predicted"/>